<dbReference type="EMBL" id="QVQW01000007">
    <property type="protein sequence ID" value="RKU47900.1"/>
    <property type="molecule type" value="Genomic_DNA"/>
</dbReference>
<reference evidence="2 3" key="1">
    <citation type="submission" date="2018-08" db="EMBL/GenBank/DDBJ databases">
        <title>Draft genome of the lignicolous fungus Coniochaeta pulveracea.</title>
        <authorList>
            <person name="Borstlap C.J."/>
            <person name="De Witt R.N."/>
            <person name="Botha A."/>
            <person name="Volschenk H."/>
        </authorList>
    </citation>
    <scope>NUCLEOTIDE SEQUENCE [LARGE SCALE GENOMIC DNA]</scope>
    <source>
        <strain evidence="2 3">CAB683</strain>
    </source>
</reference>
<feature type="region of interest" description="Disordered" evidence="1">
    <location>
        <begin position="577"/>
        <end position="645"/>
    </location>
</feature>
<feature type="region of interest" description="Disordered" evidence="1">
    <location>
        <begin position="505"/>
        <end position="561"/>
    </location>
</feature>
<protein>
    <submittedName>
        <fullName evidence="2">Uncharacterized protein</fullName>
    </submittedName>
</protein>
<feature type="compositionally biased region" description="Basic and acidic residues" evidence="1">
    <location>
        <begin position="586"/>
        <end position="606"/>
    </location>
</feature>
<feature type="compositionally biased region" description="Polar residues" evidence="1">
    <location>
        <begin position="618"/>
        <end position="629"/>
    </location>
</feature>
<gene>
    <name evidence="2" type="ORF">DL546_009045</name>
</gene>
<accession>A0A420YJ56</accession>
<dbReference type="AlphaFoldDB" id="A0A420YJ56"/>
<feature type="compositionally biased region" description="Polar residues" evidence="1">
    <location>
        <begin position="530"/>
        <end position="547"/>
    </location>
</feature>
<dbReference type="OrthoDB" id="4159838at2759"/>
<evidence type="ECO:0000313" key="3">
    <source>
        <dbReference type="Proteomes" id="UP000275385"/>
    </source>
</evidence>
<evidence type="ECO:0000256" key="1">
    <source>
        <dbReference type="SAM" id="MobiDB-lite"/>
    </source>
</evidence>
<keyword evidence="3" id="KW-1185">Reference proteome</keyword>
<dbReference type="Proteomes" id="UP000275385">
    <property type="component" value="Unassembled WGS sequence"/>
</dbReference>
<sequence>MTWDTCHANHCAINAERVRLQKDTASDVLEHYDAIFLHLASLLRATSMQARDTAAPKSLVAMCLRKVPDFIREEQFWNQKEHEENGTKASFEDADVAAQVYWDLESTYGISERGWKQLAIVVQSHGIKMVKEAIEEGLIAKPWALLLARLGNQAKGFADRTQLLEAVLFYCRAEGRLGAQRVDKEPDLSAQSIQYVHPDWANNEMAVSIVGKLLVQQPPSHKYIMSTGFGELWSSAITDLTSHCPSYGTTSFLIESLQILGGLSALGRAFSTPHPLAKAKQSYFEALSVLTTMSIMGRNTLATDISPYRHDRITNICKRVEYVLRSSIARMGKSPTIGVHRNTYFIQLAMFFAKDLTAELTEDDDMLLANFWSVFKLRPEINDHLYGGAVALIPTIARTCCRRQTAEQPRDLLSKLFDRLEDASPDGAPLLKMRTEAAFYLAELTGDPRDLNHAERLAQTACEDIGRTLHTPARSRTFAGFRWDEGISEWVTATPLVAHRKNARRISAAGGTEESTPRTPPVSNAFPEPITSTPDVSTPERTITAVNKRSPGEQKPARRSSRILSVLELDISSDESGELDELSLSLDREETEKENRAPVAKHESTKIGRAMKRKQSRRSLLNTQLLSQVSAEDDHASSDDELSIM</sequence>
<evidence type="ECO:0000313" key="2">
    <source>
        <dbReference type="EMBL" id="RKU47900.1"/>
    </source>
</evidence>
<name>A0A420YJ56_9PEZI</name>
<comment type="caution">
    <text evidence="2">The sequence shown here is derived from an EMBL/GenBank/DDBJ whole genome shotgun (WGS) entry which is preliminary data.</text>
</comment>
<organism evidence="2 3">
    <name type="scientific">Coniochaeta pulveracea</name>
    <dbReference type="NCBI Taxonomy" id="177199"/>
    <lineage>
        <taxon>Eukaryota</taxon>
        <taxon>Fungi</taxon>
        <taxon>Dikarya</taxon>
        <taxon>Ascomycota</taxon>
        <taxon>Pezizomycotina</taxon>
        <taxon>Sordariomycetes</taxon>
        <taxon>Sordariomycetidae</taxon>
        <taxon>Coniochaetales</taxon>
        <taxon>Coniochaetaceae</taxon>
        <taxon>Coniochaeta</taxon>
    </lineage>
</organism>
<proteinExistence type="predicted"/>